<dbReference type="PANTHER" id="PTHR33452">
    <property type="entry name" value="OXIDOREDUCTASE CATD-RELATED"/>
    <property type="match status" value="1"/>
</dbReference>
<feature type="transmembrane region" description="Helical" evidence="7">
    <location>
        <begin position="12"/>
        <end position="34"/>
    </location>
</feature>
<dbReference type="InterPro" id="IPR051907">
    <property type="entry name" value="DoxX-like_oxidoreductase"/>
</dbReference>
<dbReference type="EMBL" id="JBANDC010000020">
    <property type="protein sequence ID" value="MEM4990115.1"/>
    <property type="molecule type" value="Genomic_DNA"/>
</dbReference>
<keyword evidence="5 7" id="KW-1133">Transmembrane helix</keyword>
<accession>A0ABU9Q1I4</accession>
<dbReference type="InterPro" id="IPR032808">
    <property type="entry name" value="DoxX"/>
</dbReference>
<protein>
    <submittedName>
        <fullName evidence="8">DoxX family protein</fullName>
    </submittedName>
</protein>
<keyword evidence="9" id="KW-1185">Reference proteome</keyword>
<comment type="subcellular location">
    <subcellularLocation>
        <location evidence="1">Cell membrane</location>
        <topology evidence="1">Multi-pass membrane protein</topology>
    </subcellularLocation>
</comment>
<dbReference type="PANTHER" id="PTHR33452:SF1">
    <property type="entry name" value="INNER MEMBRANE PROTEIN YPHA-RELATED"/>
    <property type="match status" value="1"/>
</dbReference>
<evidence type="ECO:0000313" key="8">
    <source>
        <dbReference type="EMBL" id="MEM4990115.1"/>
    </source>
</evidence>
<keyword evidence="4 7" id="KW-0812">Transmembrane</keyword>
<evidence type="ECO:0000256" key="4">
    <source>
        <dbReference type="ARBA" id="ARBA00022692"/>
    </source>
</evidence>
<evidence type="ECO:0000256" key="1">
    <source>
        <dbReference type="ARBA" id="ARBA00004651"/>
    </source>
</evidence>
<keyword evidence="6 7" id="KW-0472">Membrane</keyword>
<evidence type="ECO:0000256" key="3">
    <source>
        <dbReference type="ARBA" id="ARBA00022475"/>
    </source>
</evidence>
<evidence type="ECO:0000256" key="2">
    <source>
        <dbReference type="ARBA" id="ARBA00006679"/>
    </source>
</evidence>
<reference evidence="8 9" key="1">
    <citation type="submission" date="2024-02" db="EMBL/GenBank/DDBJ databases">
        <title>Draft genome sequence of Collimonas sp. strain H4R21, an effective mineral-weathering bacterial strain isolated from the beech rhizosphere.</title>
        <authorList>
            <person name="Morin E."/>
            <person name="Uroz S."/>
            <person name="Leveau J.H.J."/>
            <person name="Kumar R."/>
            <person name="Rey M.W."/>
            <person name="Pham J."/>
        </authorList>
    </citation>
    <scope>NUCLEOTIDE SEQUENCE [LARGE SCALE GENOMIC DNA]</scope>
    <source>
        <strain evidence="8 9">H4R21</strain>
    </source>
</reference>
<gene>
    <name evidence="8" type="ORF">V8G57_22185</name>
</gene>
<feature type="transmembrane region" description="Helical" evidence="7">
    <location>
        <begin position="72"/>
        <end position="91"/>
    </location>
</feature>
<keyword evidence="3" id="KW-1003">Cell membrane</keyword>
<dbReference type="Pfam" id="PF07681">
    <property type="entry name" value="DoxX"/>
    <property type="match status" value="1"/>
</dbReference>
<evidence type="ECO:0000256" key="7">
    <source>
        <dbReference type="SAM" id="Phobius"/>
    </source>
</evidence>
<comment type="caution">
    <text evidence="8">The sequence shown here is derived from an EMBL/GenBank/DDBJ whole genome shotgun (WGS) entry which is preliminary data.</text>
</comment>
<organism evidence="8 9">
    <name type="scientific">Collimonas rhizosphaerae</name>
    <dbReference type="NCBI Taxonomy" id="3126357"/>
    <lineage>
        <taxon>Bacteria</taxon>
        <taxon>Pseudomonadati</taxon>
        <taxon>Pseudomonadota</taxon>
        <taxon>Betaproteobacteria</taxon>
        <taxon>Burkholderiales</taxon>
        <taxon>Oxalobacteraceae</taxon>
        <taxon>Collimonas</taxon>
    </lineage>
</organism>
<dbReference type="RefSeq" id="WP_092397997.1">
    <property type="nucleotide sequence ID" value="NZ_JBANDC010000020.1"/>
</dbReference>
<evidence type="ECO:0000256" key="5">
    <source>
        <dbReference type="ARBA" id="ARBA00022989"/>
    </source>
</evidence>
<comment type="similarity">
    <text evidence="2">Belongs to the DoxX family.</text>
</comment>
<feature type="transmembrane region" description="Helical" evidence="7">
    <location>
        <begin position="40"/>
        <end position="65"/>
    </location>
</feature>
<dbReference type="Proteomes" id="UP001495910">
    <property type="component" value="Unassembled WGS sequence"/>
</dbReference>
<proteinExistence type="inferred from homology"/>
<evidence type="ECO:0000313" key="9">
    <source>
        <dbReference type="Proteomes" id="UP001495910"/>
    </source>
</evidence>
<evidence type="ECO:0000256" key="6">
    <source>
        <dbReference type="ARBA" id="ARBA00023136"/>
    </source>
</evidence>
<name>A0ABU9Q1I4_9BURK</name>
<sequence>MQTSPVLYRSGRALLASLFVVSGLLKITAFSGVVGYMDRIGVPFATFSVLAAILVEFGGGLAILAGWRVRPVAVIVALFTVIATLTAHRFWQAEPAAMQNQLNHFLKNVAIIGALLMLAASDGGGSPEEK</sequence>